<evidence type="ECO:0000313" key="2">
    <source>
        <dbReference type="EMBL" id="EFW91504.1"/>
    </source>
</evidence>
<gene>
    <name evidence="2" type="ORF">ZOD2009_13111</name>
</gene>
<reference evidence="2 3" key="1">
    <citation type="journal article" date="2014" name="ISME J.">
        <title>Trehalose/2-sulfotrehalose biosynthesis and glycine-betaine uptake are widely spread mechanisms for osmoadaptation in the Halobacteriales.</title>
        <authorList>
            <person name="Youssef N.H."/>
            <person name="Savage-Ashlock K.N."/>
            <person name="McCully A.L."/>
            <person name="Luedtke B."/>
            <person name="Shaw E.I."/>
            <person name="Hoff W.D."/>
            <person name="Elshahed M.S."/>
        </authorList>
    </citation>
    <scope>NUCLEOTIDE SEQUENCE [LARGE SCALE GENOMIC DNA]</scope>
    <source>
        <strain evidence="2 3">DX253</strain>
    </source>
</reference>
<protein>
    <recommendedName>
        <fullName evidence="4">Glycoside hydrolase</fullName>
    </recommendedName>
</protein>
<organism evidence="2 3">
    <name type="scientific">Haladaptatus paucihalophilus DX253</name>
    <dbReference type="NCBI Taxonomy" id="797209"/>
    <lineage>
        <taxon>Archaea</taxon>
        <taxon>Methanobacteriati</taxon>
        <taxon>Methanobacteriota</taxon>
        <taxon>Stenosarchaea group</taxon>
        <taxon>Halobacteria</taxon>
        <taxon>Halobacteriales</taxon>
        <taxon>Haladaptataceae</taxon>
        <taxon>Haladaptatus</taxon>
    </lineage>
</organism>
<comment type="caution">
    <text evidence="2">The sequence shown here is derived from an EMBL/GenBank/DDBJ whole genome shotgun (WGS) entry which is preliminary data.</text>
</comment>
<dbReference type="PATRIC" id="fig|797209.4.peg.2579"/>
<name>E7QUY6_HALPU</name>
<dbReference type="SUPFAM" id="SSF51445">
    <property type="entry name" value="(Trans)glycosidases"/>
    <property type="match status" value="1"/>
</dbReference>
<dbReference type="Gene3D" id="3.20.20.80">
    <property type="entry name" value="Glycosidases"/>
    <property type="match status" value="1"/>
</dbReference>
<dbReference type="eggNOG" id="ENOG502N5RB">
    <property type="taxonomic scope" value="Archaea"/>
</dbReference>
<accession>E7QUY6</accession>
<evidence type="ECO:0000256" key="1">
    <source>
        <dbReference type="SAM" id="MobiDB-lite"/>
    </source>
</evidence>
<dbReference type="InterPro" id="IPR017853">
    <property type="entry name" value="GH"/>
</dbReference>
<feature type="region of interest" description="Disordered" evidence="1">
    <location>
        <begin position="34"/>
        <end position="54"/>
    </location>
</feature>
<dbReference type="AlphaFoldDB" id="E7QUY6"/>
<dbReference type="EMBL" id="AEMG01000013">
    <property type="protein sequence ID" value="EFW91504.1"/>
    <property type="molecule type" value="Genomic_DNA"/>
</dbReference>
<evidence type="ECO:0008006" key="4">
    <source>
        <dbReference type="Google" id="ProtNLM"/>
    </source>
</evidence>
<dbReference type="STRING" id="797209.GCA_000376445_03867"/>
<evidence type="ECO:0000313" key="3">
    <source>
        <dbReference type="Proteomes" id="UP000003751"/>
    </source>
</evidence>
<sequence>MDGMSRRVGRRQFLSGIGASIGFSSVAGAGSVRKVGHNAQTERQRELNLPPETDAPVDVRGAIYLPARAFNRYQMWNEYDPDIIERDFSYAASLNLNAIRTWLSYEYWLVEPEDHMESLEHLLDTADKYDMRVLLGLFDSVGLEPTFENLVHDDVKTAVQSFSPSTRTMGTKSMWDKPRDFIISVMREYRNDERLLAIELTNEPGWNHKDIRFFKQIVNTMTHYRGEIPLSVGSTSLANNAQYLDWGMDILQFHYNFARSPALYNRVLRQANNLQEKLGKPVWLSEWQRIRPGKSFFADVDGNAAVPDYSSLAPTIRTSGIGNFFWSLMLKPAFSLYMRRNGVLNGLFHEDGAVWSLDDARAIKSMSGDPGYDGTERKEYPDWADAIKKRKKRAPGDEQPV</sequence>
<proteinExistence type="predicted"/>
<dbReference type="Proteomes" id="UP000003751">
    <property type="component" value="Unassembled WGS sequence"/>
</dbReference>
<dbReference type="OrthoDB" id="297801at2157"/>